<dbReference type="Gene3D" id="2.60.40.1120">
    <property type="entry name" value="Carboxypeptidase-like, regulatory domain"/>
    <property type="match status" value="1"/>
</dbReference>
<evidence type="ECO:0000313" key="3">
    <source>
        <dbReference type="Proteomes" id="UP000075260"/>
    </source>
</evidence>
<gene>
    <name evidence="2" type="ORF">BE15_12770</name>
</gene>
<comment type="caution">
    <text evidence="2">The sequence shown here is derived from an EMBL/GenBank/DDBJ whole genome shotgun (WGS) entry which is preliminary data.</text>
</comment>
<evidence type="ECO:0000313" key="2">
    <source>
        <dbReference type="EMBL" id="KYF67824.1"/>
    </source>
</evidence>
<feature type="region of interest" description="Disordered" evidence="1">
    <location>
        <begin position="27"/>
        <end position="75"/>
    </location>
</feature>
<dbReference type="AlphaFoldDB" id="A0A150QIP7"/>
<accession>A0A150QIP7</accession>
<organism evidence="2 3">
    <name type="scientific">Sorangium cellulosum</name>
    <name type="common">Polyangium cellulosum</name>
    <dbReference type="NCBI Taxonomy" id="56"/>
    <lineage>
        <taxon>Bacteria</taxon>
        <taxon>Pseudomonadati</taxon>
        <taxon>Myxococcota</taxon>
        <taxon>Polyangia</taxon>
        <taxon>Polyangiales</taxon>
        <taxon>Polyangiaceae</taxon>
        <taxon>Sorangium</taxon>
    </lineage>
</organism>
<evidence type="ECO:0000256" key="1">
    <source>
        <dbReference type="SAM" id="MobiDB-lite"/>
    </source>
</evidence>
<dbReference type="InterPro" id="IPR008969">
    <property type="entry name" value="CarboxyPept-like_regulatory"/>
</dbReference>
<name>A0A150QIP7_SORCE</name>
<dbReference type="SUPFAM" id="SSF49464">
    <property type="entry name" value="Carboxypeptidase regulatory domain-like"/>
    <property type="match status" value="1"/>
</dbReference>
<dbReference type="EMBL" id="JEMA01000613">
    <property type="protein sequence ID" value="KYF67824.1"/>
    <property type="molecule type" value="Genomic_DNA"/>
</dbReference>
<protein>
    <recommendedName>
        <fullName evidence="4">ER membrane protein complex subunit 7 beta-sandwich domain-containing protein</fullName>
    </recommendedName>
</protein>
<dbReference type="RefSeq" id="WP_061609564.1">
    <property type="nucleotide sequence ID" value="NZ_JEMA01000613.1"/>
</dbReference>
<evidence type="ECO:0008006" key="4">
    <source>
        <dbReference type="Google" id="ProtNLM"/>
    </source>
</evidence>
<dbReference type="InterPro" id="IPR008972">
    <property type="entry name" value="Cupredoxin"/>
</dbReference>
<sequence length="297" mass="31538">MYPRDLVSLSAVSLAALTLGVGCPDEPSRPAGGAAATTATAAAPTASAAKPSAEPAASQAPHVSGQAAAPAAPEGKGTIKGVVKFTGKPVEMKVPTARKDAPVCQDKDIVYNAVVVNDGKLRDTFVRIAVGGVPGNWKAPDAHAVVDQKDCMYEPRIQGVVSDQQVDIKNSDRTLHNVHTYKGSETLFNQAQPRGAEPLTKTWKDGIIKLTCDIHPWMRGFVVVTDHPFFAVSGDDGAFTIEKVPAGKYKLEAWHPRYGLKTAEVSVADDRPAQVTFSYAGTEPEPAENKDELKGLW</sequence>
<dbReference type="PROSITE" id="PS51257">
    <property type="entry name" value="PROKAR_LIPOPROTEIN"/>
    <property type="match status" value="1"/>
</dbReference>
<reference evidence="2 3" key="1">
    <citation type="submission" date="2014-02" db="EMBL/GenBank/DDBJ databases">
        <title>The small core and large imbalanced accessory genome model reveals a collaborative survival strategy of Sorangium cellulosum strains in nature.</title>
        <authorList>
            <person name="Han K."/>
            <person name="Peng R."/>
            <person name="Blom J."/>
            <person name="Li Y.-Z."/>
        </authorList>
    </citation>
    <scope>NUCLEOTIDE SEQUENCE [LARGE SCALE GENOMIC DNA]</scope>
    <source>
        <strain evidence="2 3">So0008-312</strain>
    </source>
</reference>
<dbReference type="OrthoDB" id="9772097at2"/>
<feature type="compositionally biased region" description="Low complexity" evidence="1">
    <location>
        <begin position="29"/>
        <end position="61"/>
    </location>
</feature>
<dbReference type="Gene3D" id="2.60.40.420">
    <property type="entry name" value="Cupredoxins - blue copper proteins"/>
    <property type="match status" value="1"/>
</dbReference>
<proteinExistence type="predicted"/>
<dbReference type="Proteomes" id="UP000075260">
    <property type="component" value="Unassembled WGS sequence"/>
</dbReference>
<dbReference type="SUPFAM" id="SSF49503">
    <property type="entry name" value="Cupredoxins"/>
    <property type="match status" value="1"/>
</dbReference>